<dbReference type="Gene3D" id="1.10.260.40">
    <property type="entry name" value="lambda repressor-like DNA-binding domains"/>
    <property type="match status" value="1"/>
</dbReference>
<dbReference type="SUPFAM" id="SSF47413">
    <property type="entry name" value="lambda repressor-like DNA-binding domains"/>
    <property type="match status" value="1"/>
</dbReference>
<evidence type="ECO:0000256" key="1">
    <source>
        <dbReference type="ARBA" id="ARBA00023125"/>
    </source>
</evidence>
<dbReference type="RefSeq" id="WP_154554917.1">
    <property type="nucleotide sequence ID" value="NZ_JBJESO010000011.1"/>
</dbReference>
<organism evidence="3 4">
    <name type="scientific">Mogibacterium kristiansenii</name>
    <dbReference type="NCBI Taxonomy" id="2606708"/>
    <lineage>
        <taxon>Bacteria</taxon>
        <taxon>Bacillati</taxon>
        <taxon>Bacillota</taxon>
        <taxon>Clostridia</taxon>
        <taxon>Peptostreptococcales</taxon>
        <taxon>Anaerovoracaceae</taxon>
        <taxon>Mogibacterium</taxon>
    </lineage>
</organism>
<keyword evidence="1" id="KW-0238">DNA-binding</keyword>
<dbReference type="Proteomes" id="UP000469424">
    <property type="component" value="Unassembled WGS sequence"/>
</dbReference>
<reference evidence="3 4" key="1">
    <citation type="submission" date="2019-08" db="EMBL/GenBank/DDBJ databases">
        <title>In-depth cultivation of the pig gut microbiome towards novel bacterial diversity and tailored functional studies.</title>
        <authorList>
            <person name="Wylensek D."/>
            <person name="Hitch T.C.A."/>
            <person name="Clavel T."/>
        </authorList>
    </citation>
    <scope>NUCLEOTIDE SEQUENCE [LARGE SCALE GENOMIC DNA]</scope>
    <source>
        <strain evidence="3 4">WCA-MUC-591-APC-4B</strain>
    </source>
</reference>
<gene>
    <name evidence="3" type="ORF">FYJ65_08550</name>
</gene>
<dbReference type="CDD" id="cd00093">
    <property type="entry name" value="HTH_XRE"/>
    <property type="match status" value="1"/>
</dbReference>
<dbReference type="PROSITE" id="PS50943">
    <property type="entry name" value="HTH_CROC1"/>
    <property type="match status" value="1"/>
</dbReference>
<name>A0A6N7X769_9FIRM</name>
<dbReference type="InterPro" id="IPR010982">
    <property type="entry name" value="Lambda_DNA-bd_dom_sf"/>
</dbReference>
<dbReference type="PANTHER" id="PTHR46558:SF11">
    <property type="entry name" value="HTH-TYPE TRANSCRIPTIONAL REGULATOR XRE"/>
    <property type="match status" value="1"/>
</dbReference>
<sequence length="81" mass="8842">MDQKKIGAFIAEMRKARQLTQHDLADIIGISDKTVSRWETGRGMPEVSLIIPLCNELGITATELLSGNRASDNGVSKNVCK</sequence>
<protein>
    <submittedName>
        <fullName evidence="3">Helix-turn-helix transcriptional regulator</fullName>
    </submittedName>
</protein>
<feature type="domain" description="HTH cro/C1-type" evidence="2">
    <location>
        <begin position="10"/>
        <end position="64"/>
    </location>
</feature>
<dbReference type="PANTHER" id="PTHR46558">
    <property type="entry name" value="TRACRIPTIONAL REGULATORY PROTEIN-RELATED-RELATED"/>
    <property type="match status" value="1"/>
</dbReference>
<evidence type="ECO:0000313" key="4">
    <source>
        <dbReference type="Proteomes" id="UP000469424"/>
    </source>
</evidence>
<evidence type="ECO:0000313" key="3">
    <source>
        <dbReference type="EMBL" id="MST71352.1"/>
    </source>
</evidence>
<dbReference type="InterPro" id="IPR001387">
    <property type="entry name" value="Cro/C1-type_HTH"/>
</dbReference>
<dbReference type="SMART" id="SM00530">
    <property type="entry name" value="HTH_XRE"/>
    <property type="match status" value="1"/>
</dbReference>
<dbReference type="AlphaFoldDB" id="A0A6N7X769"/>
<evidence type="ECO:0000259" key="2">
    <source>
        <dbReference type="PROSITE" id="PS50943"/>
    </source>
</evidence>
<keyword evidence="4" id="KW-1185">Reference proteome</keyword>
<dbReference type="GO" id="GO:0003677">
    <property type="term" value="F:DNA binding"/>
    <property type="evidence" value="ECO:0007669"/>
    <property type="project" value="UniProtKB-KW"/>
</dbReference>
<proteinExistence type="predicted"/>
<comment type="caution">
    <text evidence="3">The sequence shown here is derived from an EMBL/GenBank/DDBJ whole genome shotgun (WGS) entry which is preliminary data.</text>
</comment>
<accession>A0A6N7X769</accession>
<dbReference type="Pfam" id="PF01381">
    <property type="entry name" value="HTH_3"/>
    <property type="match status" value="1"/>
</dbReference>
<dbReference type="EMBL" id="VUNA01000022">
    <property type="protein sequence ID" value="MST71352.1"/>
    <property type="molecule type" value="Genomic_DNA"/>
</dbReference>